<protein>
    <submittedName>
        <fullName evidence="1">8391_t:CDS:1</fullName>
    </submittedName>
</protein>
<evidence type="ECO:0000313" key="1">
    <source>
        <dbReference type="EMBL" id="CAG8616539.1"/>
    </source>
</evidence>
<keyword evidence="2" id="KW-1185">Reference proteome</keyword>
<gene>
    <name evidence="1" type="ORF">RFULGI_LOCUS7193</name>
</gene>
<comment type="caution">
    <text evidence="1">The sequence shown here is derived from an EMBL/GenBank/DDBJ whole genome shotgun (WGS) entry which is preliminary data.</text>
</comment>
<sequence length="124" mass="14052">MTQLQPGDFTGTVLFLDFSTGVSPENVKIVARTLPRMSLSSNNLILSGILDIPTLISENTPTIMKALKKKKLWKLVKEPIELLSLLDEVEQFVTKYIERKNKNIKIPKKHTSLFARIKNLVNSM</sequence>
<organism evidence="1 2">
    <name type="scientific">Racocetra fulgida</name>
    <dbReference type="NCBI Taxonomy" id="60492"/>
    <lineage>
        <taxon>Eukaryota</taxon>
        <taxon>Fungi</taxon>
        <taxon>Fungi incertae sedis</taxon>
        <taxon>Mucoromycota</taxon>
        <taxon>Glomeromycotina</taxon>
        <taxon>Glomeromycetes</taxon>
        <taxon>Diversisporales</taxon>
        <taxon>Gigasporaceae</taxon>
        <taxon>Racocetra</taxon>
    </lineage>
</organism>
<reference evidence="1" key="1">
    <citation type="submission" date="2021-06" db="EMBL/GenBank/DDBJ databases">
        <authorList>
            <person name="Kallberg Y."/>
            <person name="Tangrot J."/>
            <person name="Rosling A."/>
        </authorList>
    </citation>
    <scope>NUCLEOTIDE SEQUENCE</scope>
    <source>
        <strain evidence="1">IN212</strain>
    </source>
</reference>
<evidence type="ECO:0000313" key="2">
    <source>
        <dbReference type="Proteomes" id="UP000789396"/>
    </source>
</evidence>
<accession>A0A9N9CZ77</accession>
<name>A0A9N9CZ77_9GLOM</name>
<proteinExistence type="predicted"/>
<dbReference type="EMBL" id="CAJVPZ010010118">
    <property type="protein sequence ID" value="CAG8616539.1"/>
    <property type="molecule type" value="Genomic_DNA"/>
</dbReference>
<dbReference type="AlphaFoldDB" id="A0A9N9CZ77"/>
<dbReference type="Proteomes" id="UP000789396">
    <property type="component" value="Unassembled WGS sequence"/>
</dbReference>